<evidence type="ECO:0000256" key="1">
    <source>
        <dbReference type="SAM" id="Phobius"/>
    </source>
</evidence>
<gene>
    <name evidence="2" type="ordered locus">CHY_1655</name>
</gene>
<dbReference type="InParanoid" id="Q3ABK9"/>
<organism evidence="2 3">
    <name type="scientific">Carboxydothermus hydrogenoformans (strain ATCC BAA-161 / DSM 6008 / Z-2901)</name>
    <dbReference type="NCBI Taxonomy" id="246194"/>
    <lineage>
        <taxon>Bacteria</taxon>
        <taxon>Bacillati</taxon>
        <taxon>Bacillota</taxon>
        <taxon>Clostridia</taxon>
        <taxon>Thermoanaerobacterales</taxon>
        <taxon>Thermoanaerobacteraceae</taxon>
        <taxon>Carboxydothermus</taxon>
    </lineage>
</organism>
<keyword evidence="3" id="KW-1185">Reference proteome</keyword>
<dbReference type="KEGG" id="chy:CHY_1655"/>
<dbReference type="RefSeq" id="WP_011344550.1">
    <property type="nucleotide sequence ID" value="NC_007503.1"/>
</dbReference>
<dbReference type="EMBL" id="CP000141">
    <property type="protein sequence ID" value="ABB15359.1"/>
    <property type="molecule type" value="Genomic_DNA"/>
</dbReference>
<protein>
    <recommendedName>
        <fullName evidence="4">Holin</fullName>
    </recommendedName>
</protein>
<keyword evidence="1" id="KW-0472">Membrane</keyword>
<dbReference type="AlphaFoldDB" id="Q3ABK9"/>
<proteinExistence type="predicted"/>
<evidence type="ECO:0000313" key="3">
    <source>
        <dbReference type="Proteomes" id="UP000002706"/>
    </source>
</evidence>
<keyword evidence="1" id="KW-1133">Transmembrane helix</keyword>
<sequence>MKLSFWSRPNELSFKDVLAVMFSGTFLYFSWEATKNQQALQVIQTLVPLLGIILGGYFVQESAAMWLTKSQEAKGGENNENNAG</sequence>
<dbReference type="Proteomes" id="UP000002706">
    <property type="component" value="Chromosome"/>
</dbReference>
<dbReference type="STRING" id="246194.CHY_1655"/>
<keyword evidence="1" id="KW-0812">Transmembrane</keyword>
<feature type="transmembrane region" description="Helical" evidence="1">
    <location>
        <begin position="42"/>
        <end position="59"/>
    </location>
</feature>
<dbReference type="HOGENOM" id="CLU_2521508_0_0_9"/>
<evidence type="ECO:0000313" key="2">
    <source>
        <dbReference type="EMBL" id="ABB15359.1"/>
    </source>
</evidence>
<accession>Q3ABK9</accession>
<feature type="transmembrane region" description="Helical" evidence="1">
    <location>
        <begin position="12"/>
        <end position="30"/>
    </location>
</feature>
<name>Q3ABK9_CARHZ</name>
<evidence type="ECO:0008006" key="4">
    <source>
        <dbReference type="Google" id="ProtNLM"/>
    </source>
</evidence>
<reference evidence="2 3" key="1">
    <citation type="journal article" date="2005" name="PLoS Genet.">
        <title>Life in hot carbon monoxide: the complete genome sequence of Carboxydothermus hydrogenoformans Z-2901.</title>
        <authorList>
            <person name="Wu M."/>
            <person name="Ren Q."/>
            <person name="Durkin A.S."/>
            <person name="Daugherty S.C."/>
            <person name="Brinkac L.M."/>
            <person name="Dodson R.J."/>
            <person name="Madupu R."/>
            <person name="Sullivan S.A."/>
            <person name="Kolonay J.F."/>
            <person name="Haft D.H."/>
            <person name="Nelson W.C."/>
            <person name="Tallon L.J."/>
            <person name="Jones K.M."/>
            <person name="Ulrich L.E."/>
            <person name="Gonzalez J.M."/>
            <person name="Zhulin I.B."/>
            <person name="Robb F.T."/>
            <person name="Eisen J.A."/>
        </authorList>
    </citation>
    <scope>NUCLEOTIDE SEQUENCE [LARGE SCALE GENOMIC DNA]</scope>
    <source>
        <strain evidence="3">ATCC BAA-161 / DSM 6008 / Z-2901</strain>
    </source>
</reference>